<accession>A0A1A8TBW6</accession>
<dbReference type="AlphaFoldDB" id="A0A1A8TBW6"/>
<name>A0A1A8TBW6_9GAMM</name>
<keyword evidence="2" id="KW-1185">Reference proteome</keyword>
<proteinExistence type="predicted"/>
<dbReference type="RefSeq" id="WP_067014126.1">
    <property type="nucleotide sequence ID" value="NZ_FLOB01000002.1"/>
</dbReference>
<sequence>MVTINSESKIAPTWFKSDRDESGDVEWLLKPLSGLEFMQVQSGASINSEGHFTYSGQAMRDALRFAIQNWKGFFDAEGKPIEYSQHMLNLVKQKYLVEVFNEIINRAFIREYEEKN</sequence>
<gene>
    <name evidence="1" type="ORF">MSP8886_01440</name>
</gene>
<dbReference type="Proteomes" id="UP000092544">
    <property type="component" value="Unassembled WGS sequence"/>
</dbReference>
<evidence type="ECO:0000313" key="1">
    <source>
        <dbReference type="EMBL" id="SBS29106.1"/>
    </source>
</evidence>
<dbReference type="OrthoDB" id="6106892at2"/>
<dbReference type="EMBL" id="FLOB01000002">
    <property type="protein sequence ID" value="SBS29106.1"/>
    <property type="molecule type" value="Genomic_DNA"/>
</dbReference>
<reference evidence="1 2" key="1">
    <citation type="submission" date="2016-06" db="EMBL/GenBank/DDBJ databases">
        <authorList>
            <person name="Kjaerup R.B."/>
            <person name="Dalgaard T.S."/>
            <person name="Juul-Madsen H.R."/>
        </authorList>
    </citation>
    <scope>NUCLEOTIDE SEQUENCE [LARGE SCALE GENOMIC DNA]</scope>
    <source>
        <strain evidence="1 2">CECT 8886</strain>
    </source>
</reference>
<protein>
    <submittedName>
        <fullName evidence="1">Uncharacterized protein</fullName>
    </submittedName>
</protein>
<dbReference type="STRING" id="1792290.MSP8886_01440"/>
<evidence type="ECO:0000313" key="2">
    <source>
        <dbReference type="Proteomes" id="UP000092544"/>
    </source>
</evidence>
<organism evidence="1 2">
    <name type="scientific">Marinomonas spartinae</name>
    <dbReference type="NCBI Taxonomy" id="1792290"/>
    <lineage>
        <taxon>Bacteria</taxon>
        <taxon>Pseudomonadati</taxon>
        <taxon>Pseudomonadota</taxon>
        <taxon>Gammaproteobacteria</taxon>
        <taxon>Oceanospirillales</taxon>
        <taxon>Oceanospirillaceae</taxon>
        <taxon>Marinomonas</taxon>
    </lineage>
</organism>